<evidence type="ECO:0000256" key="1">
    <source>
        <dbReference type="ARBA" id="ARBA00022603"/>
    </source>
</evidence>
<dbReference type="EC" id="2.1.1.-" evidence="5"/>
<gene>
    <name evidence="5" type="ORF">ACFPKY_14370</name>
</gene>
<sequence length="196" mass="21166">MTSADREFWDGEAARFDEEPDHGLRDPQVHDAWRSLIVGLTPPAPCRVADLGCGTGSLSLLLAEEGHRVDGIDVSPEMVRRANAKAGTFPGVGFVVGDAAVPPFEQGAYDVVLCRHVLWAIPEPAEALARWVDLLARDGRLLLIEGQWSTGTGLTAERTAALVEGAGLTASVRPLADPAYWGKRIDDERYVVVGRR</sequence>
<evidence type="ECO:0000259" key="4">
    <source>
        <dbReference type="Pfam" id="PF08241"/>
    </source>
</evidence>
<dbReference type="Pfam" id="PF08241">
    <property type="entry name" value="Methyltransf_11"/>
    <property type="match status" value="1"/>
</dbReference>
<protein>
    <submittedName>
        <fullName evidence="5">Class I SAM-dependent methyltransferase</fullName>
        <ecNumber evidence="5">2.1.1.-</ecNumber>
    </submittedName>
</protein>
<evidence type="ECO:0000313" key="5">
    <source>
        <dbReference type="EMBL" id="MFC5494299.1"/>
    </source>
</evidence>
<feature type="domain" description="Methyltransferase type 11" evidence="4">
    <location>
        <begin position="50"/>
        <end position="142"/>
    </location>
</feature>
<dbReference type="PANTHER" id="PTHR43464">
    <property type="entry name" value="METHYLTRANSFERASE"/>
    <property type="match status" value="1"/>
</dbReference>
<keyword evidence="3" id="KW-0949">S-adenosyl-L-methionine</keyword>
<dbReference type="InterPro" id="IPR013216">
    <property type="entry name" value="Methyltransf_11"/>
</dbReference>
<dbReference type="Proteomes" id="UP001595956">
    <property type="component" value="Unassembled WGS sequence"/>
</dbReference>
<reference evidence="6" key="1">
    <citation type="journal article" date="2019" name="Int. J. Syst. Evol. Microbiol.">
        <title>The Global Catalogue of Microorganisms (GCM) 10K type strain sequencing project: providing services to taxonomists for standard genome sequencing and annotation.</title>
        <authorList>
            <consortium name="The Broad Institute Genomics Platform"/>
            <consortium name="The Broad Institute Genome Sequencing Center for Infectious Disease"/>
            <person name="Wu L."/>
            <person name="Ma J."/>
        </authorList>
    </citation>
    <scope>NUCLEOTIDE SEQUENCE [LARGE SCALE GENOMIC DNA]</scope>
    <source>
        <strain evidence="6">KACC 13778</strain>
    </source>
</reference>
<evidence type="ECO:0000313" key="6">
    <source>
        <dbReference type="Proteomes" id="UP001595956"/>
    </source>
</evidence>
<proteinExistence type="predicted"/>
<dbReference type="CDD" id="cd02440">
    <property type="entry name" value="AdoMet_MTases"/>
    <property type="match status" value="1"/>
</dbReference>
<dbReference type="GO" id="GO:0008168">
    <property type="term" value="F:methyltransferase activity"/>
    <property type="evidence" value="ECO:0007669"/>
    <property type="project" value="UniProtKB-KW"/>
</dbReference>
<evidence type="ECO:0000256" key="3">
    <source>
        <dbReference type="ARBA" id="ARBA00022691"/>
    </source>
</evidence>
<comment type="caution">
    <text evidence="5">The sequence shown here is derived from an EMBL/GenBank/DDBJ whole genome shotgun (WGS) entry which is preliminary data.</text>
</comment>
<dbReference type="Gene3D" id="3.40.50.150">
    <property type="entry name" value="Vaccinia Virus protein VP39"/>
    <property type="match status" value="1"/>
</dbReference>
<dbReference type="PANTHER" id="PTHR43464:SF19">
    <property type="entry name" value="UBIQUINONE BIOSYNTHESIS O-METHYLTRANSFERASE, MITOCHONDRIAL"/>
    <property type="match status" value="1"/>
</dbReference>
<keyword evidence="1 5" id="KW-0489">Methyltransferase</keyword>
<name>A0ABW0N277_9ACTN</name>
<dbReference type="SUPFAM" id="SSF53335">
    <property type="entry name" value="S-adenosyl-L-methionine-dependent methyltransferases"/>
    <property type="match status" value="1"/>
</dbReference>
<dbReference type="RefSeq" id="WP_345180296.1">
    <property type="nucleotide sequence ID" value="NZ_BAABFQ010000007.1"/>
</dbReference>
<evidence type="ECO:0000256" key="2">
    <source>
        <dbReference type="ARBA" id="ARBA00022679"/>
    </source>
</evidence>
<dbReference type="InterPro" id="IPR029063">
    <property type="entry name" value="SAM-dependent_MTases_sf"/>
</dbReference>
<keyword evidence="2 5" id="KW-0808">Transferase</keyword>
<accession>A0ABW0N277</accession>
<keyword evidence="6" id="KW-1185">Reference proteome</keyword>
<dbReference type="EMBL" id="JBHSMD010000004">
    <property type="protein sequence ID" value="MFC5494299.1"/>
    <property type="molecule type" value="Genomic_DNA"/>
</dbReference>
<dbReference type="GO" id="GO:0032259">
    <property type="term" value="P:methylation"/>
    <property type="evidence" value="ECO:0007669"/>
    <property type="project" value="UniProtKB-KW"/>
</dbReference>
<organism evidence="5 6">
    <name type="scientific">Nocardioides caricicola</name>
    <dbReference type="NCBI Taxonomy" id="634770"/>
    <lineage>
        <taxon>Bacteria</taxon>
        <taxon>Bacillati</taxon>
        <taxon>Actinomycetota</taxon>
        <taxon>Actinomycetes</taxon>
        <taxon>Propionibacteriales</taxon>
        <taxon>Nocardioidaceae</taxon>
        <taxon>Nocardioides</taxon>
    </lineage>
</organism>